<protein>
    <submittedName>
        <fullName evidence="1">Uncharacterized protein</fullName>
    </submittedName>
</protein>
<dbReference type="AlphaFoldDB" id="A0A0V0R0Z0"/>
<proteinExistence type="predicted"/>
<dbReference type="Proteomes" id="UP000054937">
    <property type="component" value="Unassembled WGS sequence"/>
</dbReference>
<evidence type="ECO:0000313" key="1">
    <source>
        <dbReference type="EMBL" id="KRX07829.1"/>
    </source>
</evidence>
<dbReference type="InParanoid" id="A0A0V0R0Z0"/>
<reference evidence="1 2" key="1">
    <citation type="journal article" date="2015" name="Sci. Rep.">
        <title>Genome of the facultative scuticociliatosis pathogen Pseudocohnilembus persalinus provides insight into its virulence through horizontal gene transfer.</title>
        <authorList>
            <person name="Xiong J."/>
            <person name="Wang G."/>
            <person name="Cheng J."/>
            <person name="Tian M."/>
            <person name="Pan X."/>
            <person name="Warren A."/>
            <person name="Jiang C."/>
            <person name="Yuan D."/>
            <person name="Miao W."/>
        </authorList>
    </citation>
    <scope>NUCLEOTIDE SEQUENCE [LARGE SCALE GENOMIC DNA]</scope>
    <source>
        <strain evidence="1">36N120E</strain>
    </source>
</reference>
<dbReference type="EMBL" id="LDAU01000080">
    <property type="protein sequence ID" value="KRX07829.1"/>
    <property type="molecule type" value="Genomic_DNA"/>
</dbReference>
<evidence type="ECO:0000313" key="2">
    <source>
        <dbReference type="Proteomes" id="UP000054937"/>
    </source>
</evidence>
<keyword evidence="2" id="KW-1185">Reference proteome</keyword>
<name>A0A0V0R0Z0_PSEPJ</name>
<organism evidence="1 2">
    <name type="scientific">Pseudocohnilembus persalinus</name>
    <name type="common">Ciliate</name>
    <dbReference type="NCBI Taxonomy" id="266149"/>
    <lineage>
        <taxon>Eukaryota</taxon>
        <taxon>Sar</taxon>
        <taxon>Alveolata</taxon>
        <taxon>Ciliophora</taxon>
        <taxon>Intramacronucleata</taxon>
        <taxon>Oligohymenophorea</taxon>
        <taxon>Scuticociliatia</taxon>
        <taxon>Philasterida</taxon>
        <taxon>Pseudocohnilembidae</taxon>
        <taxon>Pseudocohnilembus</taxon>
    </lineage>
</organism>
<accession>A0A0V0R0Z0</accession>
<gene>
    <name evidence="1" type="ORF">PPERSA_07579</name>
</gene>
<sequence>MQQDNLKEYSNYLRPMLISSLNFKAQYMIIEDQFLYTMPILRLDLNFISLQDIEIQYSNEDQNMNNFQNVKQKGIKLSLNLENNELIQCPVLQFAKFYEHSHFYLDNNKIQCFPKKCGYQKEHNQDLDQINNIQTLEQASIKANIEYTQD</sequence>
<comment type="caution">
    <text evidence="1">The sequence shown here is derived from an EMBL/GenBank/DDBJ whole genome shotgun (WGS) entry which is preliminary data.</text>
</comment>